<keyword evidence="4 5" id="KW-0472">Membrane</keyword>
<dbReference type="PANTHER" id="PTHR31748">
    <property type="entry name" value="SERPENTINE RECEPTOR, CLASS V"/>
    <property type="match status" value="1"/>
</dbReference>
<keyword evidence="2 5" id="KW-0812">Transmembrane</keyword>
<dbReference type="PANTHER" id="PTHR31748:SF1">
    <property type="entry name" value="SERPENTINE RECEPTOR, CLASS V"/>
    <property type="match status" value="1"/>
</dbReference>
<organism evidence="7 8">
    <name type="scientific">Plectus sambesii</name>
    <dbReference type="NCBI Taxonomy" id="2011161"/>
    <lineage>
        <taxon>Eukaryota</taxon>
        <taxon>Metazoa</taxon>
        <taxon>Ecdysozoa</taxon>
        <taxon>Nematoda</taxon>
        <taxon>Chromadorea</taxon>
        <taxon>Plectida</taxon>
        <taxon>Plectina</taxon>
        <taxon>Plectoidea</taxon>
        <taxon>Plectidae</taxon>
        <taxon>Plectus</taxon>
    </lineage>
</organism>
<feature type="transmembrane region" description="Helical" evidence="5">
    <location>
        <begin position="200"/>
        <end position="219"/>
    </location>
</feature>
<dbReference type="AlphaFoldDB" id="A0A914WPJ3"/>
<feature type="transmembrane region" description="Helical" evidence="5">
    <location>
        <begin position="128"/>
        <end position="150"/>
    </location>
</feature>
<dbReference type="SUPFAM" id="SSF81321">
    <property type="entry name" value="Family A G protein-coupled receptor-like"/>
    <property type="match status" value="1"/>
</dbReference>
<keyword evidence="7" id="KW-1185">Reference proteome</keyword>
<dbReference type="InterPro" id="IPR019426">
    <property type="entry name" value="7TM_GPCR_serpentine_rcpt_Srv"/>
</dbReference>
<evidence type="ECO:0000256" key="1">
    <source>
        <dbReference type="ARBA" id="ARBA00004370"/>
    </source>
</evidence>
<dbReference type="GO" id="GO:0016020">
    <property type="term" value="C:membrane"/>
    <property type="evidence" value="ECO:0007669"/>
    <property type="project" value="UniProtKB-SubCell"/>
</dbReference>
<evidence type="ECO:0000313" key="8">
    <source>
        <dbReference type="WBParaSite" id="PSAMB.scaffold4788size13514.g25167.t1"/>
    </source>
</evidence>
<feature type="transmembrane region" description="Helical" evidence="5">
    <location>
        <begin position="240"/>
        <end position="262"/>
    </location>
</feature>
<feature type="transmembrane region" description="Helical" evidence="5">
    <location>
        <begin position="12"/>
        <end position="30"/>
    </location>
</feature>
<evidence type="ECO:0000259" key="6">
    <source>
        <dbReference type="PROSITE" id="PS50262"/>
    </source>
</evidence>
<evidence type="ECO:0000313" key="7">
    <source>
        <dbReference type="Proteomes" id="UP000887566"/>
    </source>
</evidence>
<accession>A0A914WPJ3</accession>
<dbReference type="Pfam" id="PF10323">
    <property type="entry name" value="7TM_GPCR_Srv"/>
    <property type="match status" value="1"/>
</dbReference>
<feature type="transmembrane region" description="Helical" evidence="5">
    <location>
        <begin position="274"/>
        <end position="297"/>
    </location>
</feature>
<evidence type="ECO:0000256" key="2">
    <source>
        <dbReference type="ARBA" id="ARBA00022692"/>
    </source>
</evidence>
<dbReference type="Proteomes" id="UP000887566">
    <property type="component" value="Unplaced"/>
</dbReference>
<dbReference type="CDD" id="cd00637">
    <property type="entry name" value="7tm_classA_rhodopsin-like"/>
    <property type="match status" value="1"/>
</dbReference>
<protein>
    <submittedName>
        <fullName evidence="8">G-protein coupled receptors family 1 profile domain-containing protein</fullName>
    </submittedName>
</protein>
<dbReference type="InterPro" id="IPR017452">
    <property type="entry name" value="GPCR_Rhodpsn_7TM"/>
</dbReference>
<feature type="domain" description="G-protein coupled receptors family 1 profile" evidence="6">
    <location>
        <begin position="19"/>
        <end position="290"/>
    </location>
</feature>
<dbReference type="Gene3D" id="1.20.1070.10">
    <property type="entry name" value="Rhodopsin 7-helix transmembrane proteins"/>
    <property type="match status" value="1"/>
</dbReference>
<evidence type="ECO:0000256" key="4">
    <source>
        <dbReference type="ARBA" id="ARBA00023136"/>
    </source>
</evidence>
<comment type="subcellular location">
    <subcellularLocation>
        <location evidence="1">Membrane</location>
    </subcellularLocation>
</comment>
<evidence type="ECO:0000256" key="5">
    <source>
        <dbReference type="SAM" id="Phobius"/>
    </source>
</evidence>
<keyword evidence="3 5" id="KW-1133">Transmembrane helix</keyword>
<dbReference type="WBParaSite" id="PSAMB.scaffold4788size13514.g25167.t1">
    <property type="protein sequence ID" value="PSAMB.scaffold4788size13514.g25167.t1"/>
    <property type="gene ID" value="PSAMB.scaffold4788size13514.g25167"/>
</dbReference>
<name>A0A914WPJ3_9BILA</name>
<feature type="transmembrane region" description="Helical" evidence="5">
    <location>
        <begin position="90"/>
        <end position="107"/>
    </location>
</feature>
<reference evidence="8" key="1">
    <citation type="submission" date="2022-11" db="UniProtKB">
        <authorList>
            <consortium name="WormBaseParasite"/>
        </authorList>
    </citation>
    <scope>IDENTIFICATION</scope>
</reference>
<evidence type="ECO:0000256" key="3">
    <source>
        <dbReference type="ARBA" id="ARBA00022989"/>
    </source>
</evidence>
<proteinExistence type="predicted"/>
<sequence length="317" mass="35764">MNLPLEIATTSFWIISAPFYVVVIAVLIAYRRDADLSSSFFALSVSLGFADLFEVTSQILLQRFPKRGWFVEEIYLKYSTGLLPVFCDQFVWYGVMVQYIGISLLTLNRFTAIVMPTRNDLIWTNRNLKLAIALQWGIPAAIYGPIPFIATGTYLRPTVGTGCGNNVTALVGSEVVCWMNEEKIRSTYISLHLPANTITLAFNSIAYVIIIASLVAHKFRNTAVKKNSLGWNNFAVEIKLTIAALIMFLILFGTMSLTLIVLFDICNAGFYFEIFYSLMDLFALCNPYLLVAFSTPLREHLLALLRRREKHAYLEVS</sequence>
<dbReference type="PROSITE" id="PS50262">
    <property type="entry name" value="G_PROTEIN_RECEP_F1_2"/>
    <property type="match status" value="1"/>
</dbReference>